<dbReference type="RefSeq" id="WP_421758217.1">
    <property type="nucleotide sequence ID" value="NZ_CACRTX010000010.1"/>
</dbReference>
<dbReference type="GO" id="GO:0009253">
    <property type="term" value="P:peptidoglycan catabolic process"/>
    <property type="evidence" value="ECO:0007669"/>
    <property type="project" value="InterPro"/>
</dbReference>
<keyword evidence="2" id="KW-0732">Signal</keyword>
<keyword evidence="1 4" id="KW-0378">Hydrolase</keyword>
<evidence type="ECO:0000313" key="4">
    <source>
        <dbReference type="EMBL" id="VYU34188.1"/>
    </source>
</evidence>
<dbReference type="InterPro" id="IPR002508">
    <property type="entry name" value="MurNAc-LAA_cat"/>
</dbReference>
<dbReference type="CDD" id="cd02696">
    <property type="entry name" value="MurNAc-LAA"/>
    <property type="match status" value="1"/>
</dbReference>
<dbReference type="GO" id="GO:0030288">
    <property type="term" value="C:outer membrane-bounded periplasmic space"/>
    <property type="evidence" value="ECO:0007669"/>
    <property type="project" value="TreeGrafter"/>
</dbReference>
<dbReference type="PANTHER" id="PTHR30404">
    <property type="entry name" value="N-ACETYLMURAMOYL-L-ALANINE AMIDASE"/>
    <property type="match status" value="1"/>
</dbReference>
<dbReference type="PANTHER" id="PTHR30404:SF0">
    <property type="entry name" value="N-ACETYLMURAMOYL-L-ALANINE AMIDASE AMIC"/>
    <property type="match status" value="1"/>
</dbReference>
<proteinExistence type="predicted"/>
<feature type="signal peptide" evidence="2">
    <location>
        <begin position="1"/>
        <end position="22"/>
    </location>
</feature>
<feature type="domain" description="MurNAc-LAA" evidence="3">
    <location>
        <begin position="204"/>
        <end position="313"/>
    </location>
</feature>
<reference evidence="4" key="1">
    <citation type="submission" date="2019-11" db="EMBL/GenBank/DDBJ databases">
        <authorList>
            <person name="Feng L."/>
        </authorList>
    </citation>
    <scope>NUCLEOTIDE SEQUENCE</scope>
    <source>
        <strain evidence="4">ECasseliflavusLFYP2</strain>
    </source>
</reference>
<organism evidence="4">
    <name type="scientific">Enterococcus casseliflavus</name>
    <name type="common">Enterococcus flavescens</name>
    <dbReference type="NCBI Taxonomy" id="37734"/>
    <lineage>
        <taxon>Bacteria</taxon>
        <taxon>Bacillati</taxon>
        <taxon>Bacillota</taxon>
        <taxon>Bacilli</taxon>
        <taxon>Lactobacillales</taxon>
        <taxon>Enterococcaceae</taxon>
        <taxon>Enterococcus</taxon>
    </lineage>
</organism>
<dbReference type="Gene3D" id="3.40.630.40">
    <property type="entry name" value="Zn-dependent exopeptidases"/>
    <property type="match status" value="1"/>
</dbReference>
<gene>
    <name evidence="4" type="primary">cwlC</name>
    <name evidence="4" type="ORF">ECLFYP2_03104</name>
</gene>
<dbReference type="SUPFAM" id="SSF53187">
    <property type="entry name" value="Zn-dependent exopeptidases"/>
    <property type="match status" value="1"/>
</dbReference>
<accession>A0A6N3E376</accession>
<dbReference type="AlphaFoldDB" id="A0A6N3E376"/>
<protein>
    <submittedName>
        <fullName evidence="4">Sporulation-specific N-acetylmuramoyl-L-alanine amidase</fullName>
        <ecNumber evidence="4">3.5.1.28</ecNumber>
    </submittedName>
</protein>
<name>A0A6N3E376_ENTCA</name>
<evidence type="ECO:0000256" key="2">
    <source>
        <dbReference type="SAM" id="SignalP"/>
    </source>
</evidence>
<sequence>MKKKGKLVIGTTMILLFAAGFAVLRNDHFVQEETQESKAQTESDAQAEEVAQTASMVQIYVDPSEYDAAIESENDYVSIYQTTSQETVIGKIHRGSWATVLSQTEEMVEIQTDDGITGYIEKHSASIQEVPLSETPKKLSDFKVVLDAGHGGEDSGALSTDQTIMEKDLTLATVQTIGEVLTQAGIQVSYTRTEDRYLALSEITAASLSEEPDLFISIHFDNSELPNGNQGLTTYYYYTGAKEMAETITSSLSSSVALSSNGTRFGNYYVLREQYIPAVLLELGYLNSDTDLAVITSEGYDQRVAQALLTAIEEIVEAEE</sequence>
<dbReference type="InterPro" id="IPR050695">
    <property type="entry name" value="N-acetylmuramoyl_amidase_3"/>
</dbReference>
<evidence type="ECO:0000256" key="1">
    <source>
        <dbReference type="ARBA" id="ARBA00022801"/>
    </source>
</evidence>
<dbReference type="GO" id="GO:0008745">
    <property type="term" value="F:N-acetylmuramoyl-L-alanine amidase activity"/>
    <property type="evidence" value="ECO:0007669"/>
    <property type="project" value="UniProtKB-EC"/>
</dbReference>
<feature type="chain" id="PRO_5038598495" evidence="2">
    <location>
        <begin position="23"/>
        <end position="320"/>
    </location>
</feature>
<dbReference type="Pfam" id="PF01520">
    <property type="entry name" value="Amidase_3"/>
    <property type="match status" value="1"/>
</dbReference>
<dbReference type="SMART" id="SM00646">
    <property type="entry name" value="Ami_3"/>
    <property type="match status" value="1"/>
</dbReference>
<evidence type="ECO:0000259" key="3">
    <source>
        <dbReference type="SMART" id="SM00646"/>
    </source>
</evidence>
<dbReference type="EMBL" id="CACRTX010000010">
    <property type="protein sequence ID" value="VYU34188.1"/>
    <property type="molecule type" value="Genomic_DNA"/>
</dbReference>
<dbReference type="EC" id="3.5.1.28" evidence="4"/>